<accession>B9T1D9</accession>
<name>B9T1D9_RICCO</name>
<sequence length="154" mass="17690">MEKAYHLKQAPGKWSLPILSYVVGKAFDSTNSSAPRAMFKGWSSGYAPTFKIIELDSLRWSTWDQQNSKTAEPTCFTPGEQHLGQRPQQFGRYREKRFFLDQNGGYYKKNRLFFKSPCEDKNLERLSILSITLFLLVGSKSARRGRDQAEPLGE</sequence>
<dbReference type="Proteomes" id="UP000008311">
    <property type="component" value="Unassembled WGS sequence"/>
</dbReference>
<evidence type="ECO:0000313" key="2">
    <source>
        <dbReference type="Proteomes" id="UP000008311"/>
    </source>
</evidence>
<dbReference type="InParanoid" id="B9T1D9"/>
<proteinExistence type="predicted"/>
<protein>
    <submittedName>
        <fullName evidence="1">Uncharacterized protein</fullName>
    </submittedName>
</protein>
<evidence type="ECO:0000313" key="1">
    <source>
        <dbReference type="EMBL" id="EEF30330.1"/>
    </source>
</evidence>
<keyword evidence="2" id="KW-1185">Reference proteome</keyword>
<organism evidence="1 2">
    <name type="scientific">Ricinus communis</name>
    <name type="common">Castor bean</name>
    <dbReference type="NCBI Taxonomy" id="3988"/>
    <lineage>
        <taxon>Eukaryota</taxon>
        <taxon>Viridiplantae</taxon>
        <taxon>Streptophyta</taxon>
        <taxon>Embryophyta</taxon>
        <taxon>Tracheophyta</taxon>
        <taxon>Spermatophyta</taxon>
        <taxon>Magnoliopsida</taxon>
        <taxon>eudicotyledons</taxon>
        <taxon>Gunneridae</taxon>
        <taxon>Pentapetalae</taxon>
        <taxon>rosids</taxon>
        <taxon>fabids</taxon>
        <taxon>Malpighiales</taxon>
        <taxon>Euphorbiaceae</taxon>
        <taxon>Acalyphoideae</taxon>
        <taxon>Acalypheae</taxon>
        <taxon>Ricinus</taxon>
    </lineage>
</organism>
<gene>
    <name evidence="1" type="ORF">RCOM_0444900</name>
</gene>
<dbReference type="EMBL" id="EQ974336">
    <property type="protein sequence ID" value="EEF30330.1"/>
    <property type="molecule type" value="Genomic_DNA"/>
</dbReference>
<reference evidence="2" key="1">
    <citation type="journal article" date="2010" name="Nat. Biotechnol.">
        <title>Draft genome sequence of the oilseed species Ricinus communis.</title>
        <authorList>
            <person name="Chan A.P."/>
            <person name="Crabtree J."/>
            <person name="Zhao Q."/>
            <person name="Lorenzi H."/>
            <person name="Orvis J."/>
            <person name="Puiu D."/>
            <person name="Melake-Berhan A."/>
            <person name="Jones K.M."/>
            <person name="Redman J."/>
            <person name="Chen G."/>
            <person name="Cahoon E.B."/>
            <person name="Gedil M."/>
            <person name="Stanke M."/>
            <person name="Haas B.J."/>
            <person name="Wortman J.R."/>
            <person name="Fraser-Liggett C.M."/>
            <person name="Ravel J."/>
            <person name="Rabinowicz P.D."/>
        </authorList>
    </citation>
    <scope>NUCLEOTIDE SEQUENCE [LARGE SCALE GENOMIC DNA]</scope>
    <source>
        <strain evidence="2">cv. Hale</strain>
    </source>
</reference>
<dbReference type="AlphaFoldDB" id="B9T1D9"/>